<dbReference type="Pfam" id="PF00583">
    <property type="entry name" value="Acetyltransf_1"/>
    <property type="match status" value="2"/>
</dbReference>
<dbReference type="InterPro" id="IPR016181">
    <property type="entry name" value="Acyl_CoA_acyltransferase"/>
</dbReference>
<dbReference type="EMBL" id="CP053189">
    <property type="protein sequence ID" value="QJS14052.1"/>
    <property type="molecule type" value="Genomic_DNA"/>
</dbReference>
<dbReference type="Gene3D" id="3.40.630.30">
    <property type="match status" value="1"/>
</dbReference>
<organism evidence="4 5">
    <name type="scientific">Streptomyces argyrophylli</name>
    <dbReference type="NCBI Taxonomy" id="2726118"/>
    <lineage>
        <taxon>Bacteria</taxon>
        <taxon>Bacillati</taxon>
        <taxon>Actinomycetota</taxon>
        <taxon>Actinomycetes</taxon>
        <taxon>Kitasatosporales</taxon>
        <taxon>Streptomycetaceae</taxon>
        <taxon>Streptomyces</taxon>
    </lineage>
</organism>
<feature type="domain" description="N-acetyltransferase" evidence="3">
    <location>
        <begin position="178"/>
        <end position="330"/>
    </location>
</feature>
<dbReference type="InterPro" id="IPR050832">
    <property type="entry name" value="Bact_Acetyltransf"/>
</dbReference>
<dbReference type="InterPro" id="IPR000182">
    <property type="entry name" value="GNAT_dom"/>
</dbReference>
<dbReference type="GO" id="GO:0016747">
    <property type="term" value="F:acyltransferase activity, transferring groups other than amino-acyl groups"/>
    <property type="evidence" value="ECO:0007669"/>
    <property type="project" value="InterPro"/>
</dbReference>
<feature type="domain" description="N-acetyltransferase" evidence="3">
    <location>
        <begin position="9"/>
        <end position="175"/>
    </location>
</feature>
<dbReference type="Proteomes" id="UP000502641">
    <property type="component" value="Chromosome"/>
</dbReference>
<dbReference type="CDD" id="cd04301">
    <property type="entry name" value="NAT_SF"/>
    <property type="match status" value="2"/>
</dbReference>
<dbReference type="PROSITE" id="PS51186">
    <property type="entry name" value="GNAT"/>
    <property type="match status" value="2"/>
</dbReference>
<dbReference type="AlphaFoldDB" id="A0A6M4PSW7"/>
<keyword evidence="5" id="KW-1185">Reference proteome</keyword>
<evidence type="ECO:0000256" key="1">
    <source>
        <dbReference type="ARBA" id="ARBA00022679"/>
    </source>
</evidence>
<proteinExistence type="predicted"/>
<protein>
    <submittedName>
        <fullName evidence="4">GNAT family N-acetyltransferase</fullName>
    </submittedName>
</protein>
<dbReference type="RefSeq" id="WP_171159446.1">
    <property type="nucleotide sequence ID" value="NZ_CP053189.1"/>
</dbReference>
<gene>
    <name evidence="4" type="ORF">HKX69_35090</name>
</gene>
<evidence type="ECO:0000313" key="5">
    <source>
        <dbReference type="Proteomes" id="UP000502641"/>
    </source>
</evidence>
<evidence type="ECO:0000256" key="2">
    <source>
        <dbReference type="ARBA" id="ARBA00023315"/>
    </source>
</evidence>
<reference evidence="4 5" key="1">
    <citation type="submission" date="2020-05" db="EMBL/GenBank/DDBJ databases">
        <authorList>
            <person name="Li K."/>
        </authorList>
    </citation>
    <scope>NUCLEOTIDE SEQUENCE [LARGE SCALE GENOMIC DNA]</scope>
    <source>
        <strain evidence="5">jing01</strain>
    </source>
</reference>
<dbReference type="SUPFAM" id="SSF55729">
    <property type="entry name" value="Acyl-CoA N-acyltransferases (Nat)"/>
    <property type="match status" value="2"/>
</dbReference>
<evidence type="ECO:0000313" key="4">
    <source>
        <dbReference type="EMBL" id="QJS14052.1"/>
    </source>
</evidence>
<keyword evidence="1" id="KW-0808">Transferase</keyword>
<sequence length="330" mass="36588">MSTEATPGFTWRPIDRSDLSAWLRLRQAIEAVDKDGRPPSEAELAQRFTDSYVDMARGSMAAWDGDRMVGHHWMKARTSAEPFHDFWQLGGVDPEYRGLGIGTQLLEWAEQAASLLHKERFLGAPLALLDSCAMDNATAVDLFRSRGYEQVRWTHHMVVPDLRAALAVMPESPAPAGVSFHALSPDRSEDARAVRNDSFRDHFGSTHATRETWAQFTGGPAFRAANSFIACERGEPLAIVMCEEFEAHQKITGQRDLYISVVGTARAGRRRGIASALLAHTLHVAVEDGYDTTSLEVDADSPTGALGLYKRLGYQPDKTYALQRKFVQVI</sequence>
<evidence type="ECO:0000259" key="3">
    <source>
        <dbReference type="PROSITE" id="PS51186"/>
    </source>
</evidence>
<dbReference type="PANTHER" id="PTHR43877">
    <property type="entry name" value="AMINOALKYLPHOSPHONATE N-ACETYLTRANSFERASE-RELATED-RELATED"/>
    <property type="match status" value="1"/>
</dbReference>
<dbReference type="KEGG" id="sarg:HKX69_35090"/>
<keyword evidence="2" id="KW-0012">Acyltransferase</keyword>
<accession>A0A6M4PSW7</accession>
<name>A0A6M4PSW7_9ACTN</name>